<accession>A0A1H9WVE0</accession>
<feature type="domain" description="GGDEF" evidence="1">
    <location>
        <begin position="242"/>
        <end position="377"/>
    </location>
</feature>
<dbReference type="SMART" id="SM00267">
    <property type="entry name" value="GGDEF"/>
    <property type="match status" value="1"/>
</dbReference>
<dbReference type="Gene3D" id="3.30.70.270">
    <property type="match status" value="1"/>
</dbReference>
<dbReference type="InterPro" id="IPR019278">
    <property type="entry name" value="DICT_dom"/>
</dbReference>
<dbReference type="EMBL" id="FOFT01000012">
    <property type="protein sequence ID" value="SES37794.1"/>
    <property type="molecule type" value="Genomic_DNA"/>
</dbReference>
<protein>
    <submittedName>
        <fullName evidence="2">GGDEF domain-containing protein, diguanylate cyclase (C-di-GMP synthetase) or its enzymatically inactive variants</fullName>
    </submittedName>
</protein>
<evidence type="ECO:0000313" key="2">
    <source>
        <dbReference type="EMBL" id="SES37794.1"/>
    </source>
</evidence>
<dbReference type="InterPro" id="IPR000160">
    <property type="entry name" value="GGDEF_dom"/>
</dbReference>
<dbReference type="Pfam" id="PF10069">
    <property type="entry name" value="DICT"/>
    <property type="match status" value="1"/>
</dbReference>
<name>A0A1H9WVE0_9PSEU</name>
<dbReference type="Proteomes" id="UP000199028">
    <property type="component" value="Unassembled WGS sequence"/>
</dbReference>
<dbReference type="RefSeq" id="WP_170176478.1">
    <property type="nucleotide sequence ID" value="NZ_FOFT01000012.1"/>
</dbReference>
<dbReference type="AlphaFoldDB" id="A0A1H9WVE0"/>
<proteinExistence type="predicted"/>
<dbReference type="SUPFAM" id="SSF55073">
    <property type="entry name" value="Nucleotide cyclase"/>
    <property type="match status" value="1"/>
</dbReference>
<evidence type="ECO:0000259" key="1">
    <source>
        <dbReference type="PROSITE" id="PS50887"/>
    </source>
</evidence>
<reference evidence="3" key="1">
    <citation type="submission" date="2016-10" db="EMBL/GenBank/DDBJ databases">
        <authorList>
            <person name="Varghese N."/>
            <person name="Submissions S."/>
        </authorList>
    </citation>
    <scope>NUCLEOTIDE SEQUENCE [LARGE SCALE GENOMIC DNA]</scope>
    <source>
        <strain evidence="3">CGMCC 4.578</strain>
    </source>
</reference>
<organism evidence="2 3">
    <name type="scientific">Lentzea flaviverrucosa</name>
    <dbReference type="NCBI Taxonomy" id="200379"/>
    <lineage>
        <taxon>Bacteria</taxon>
        <taxon>Bacillati</taxon>
        <taxon>Actinomycetota</taxon>
        <taxon>Actinomycetes</taxon>
        <taxon>Pseudonocardiales</taxon>
        <taxon>Pseudonocardiaceae</taxon>
        <taxon>Lentzea</taxon>
    </lineage>
</organism>
<dbReference type="InterPro" id="IPR043128">
    <property type="entry name" value="Rev_trsase/Diguanyl_cyclase"/>
</dbReference>
<dbReference type="InterPro" id="IPR029787">
    <property type="entry name" value="Nucleotide_cyclase"/>
</dbReference>
<evidence type="ECO:0000313" key="3">
    <source>
        <dbReference type="Proteomes" id="UP000199028"/>
    </source>
</evidence>
<dbReference type="PROSITE" id="PS50887">
    <property type="entry name" value="GGDEF"/>
    <property type="match status" value="1"/>
</dbReference>
<dbReference type="Pfam" id="PF00990">
    <property type="entry name" value="GGDEF"/>
    <property type="match status" value="1"/>
</dbReference>
<gene>
    <name evidence="2" type="ORF">SAMN05216195_112259</name>
</gene>
<keyword evidence="3" id="KW-1185">Reference proteome</keyword>
<sequence>MNAPSRNARAGLLTKRTLVIASHAVEQAAVTGDGTEPLIAIAMFQRLPYFERESEVYRRIAALAEVTVVGMVAGQRPDLPAGITPVLLHQDEELAAEWSVVVLSPRFGASVVATDLGEMDLNGTSLESARLFHGRWGFRREEAYAEAVRLRDALGDRLPPDVRRRLNAVLTNVVEAPATEVERRAEAMLLHLTSGMARARDRVERLTQRHADERADARDPWTGLHTSQSLESWLGTDRADTVELGLVLVRIPDLDEVESVHGSSAAVHTENNIADVLRRDLRPVDRAVRLSRKEFLLVLPAVPAQQVLAVADSVRTALASLDETYPHITVRAEVKIGSTTRRPLPLDEVFGTRPSTGDEEYVLSGNFDDDEWHGFLVS</sequence>